<dbReference type="InterPro" id="IPR001680">
    <property type="entry name" value="WD40_rpt"/>
</dbReference>
<reference evidence="5 6" key="1">
    <citation type="journal article" date="2019" name="Int. J. Syst. Evol. Microbiol.">
        <title>The Global Catalogue of Microorganisms (GCM) 10K type strain sequencing project: providing services to taxonomists for standard genome sequencing and annotation.</title>
        <authorList>
            <consortium name="The Broad Institute Genomics Platform"/>
            <consortium name="The Broad Institute Genome Sequencing Center for Infectious Disease"/>
            <person name="Wu L."/>
            <person name="Ma J."/>
        </authorList>
    </citation>
    <scope>NUCLEOTIDE SEQUENCE [LARGE SCALE GENOMIC DNA]</scope>
    <source>
        <strain evidence="5 6">JCM 9383</strain>
    </source>
</reference>
<dbReference type="InterPro" id="IPR036322">
    <property type="entry name" value="WD40_repeat_dom_sf"/>
</dbReference>
<evidence type="ECO:0000256" key="2">
    <source>
        <dbReference type="ARBA" id="ARBA00022737"/>
    </source>
</evidence>
<feature type="repeat" description="WD" evidence="3">
    <location>
        <begin position="652"/>
        <end position="692"/>
    </location>
</feature>
<evidence type="ECO:0000256" key="3">
    <source>
        <dbReference type="PROSITE-ProRule" id="PRU00221"/>
    </source>
</evidence>
<dbReference type="PROSITE" id="PS50294">
    <property type="entry name" value="WD_REPEATS_REGION"/>
    <property type="match status" value="4"/>
</dbReference>
<proteinExistence type="predicted"/>
<feature type="repeat" description="WD" evidence="3">
    <location>
        <begin position="1131"/>
        <end position="1173"/>
    </location>
</feature>
<dbReference type="InterPro" id="IPR011044">
    <property type="entry name" value="Quino_amine_DH_bsu"/>
</dbReference>
<keyword evidence="6" id="KW-1185">Reference proteome</keyword>
<evidence type="ECO:0000256" key="1">
    <source>
        <dbReference type="ARBA" id="ARBA00022574"/>
    </source>
</evidence>
<dbReference type="InterPro" id="IPR015943">
    <property type="entry name" value="WD40/YVTN_repeat-like_dom_sf"/>
</dbReference>
<dbReference type="Pfam" id="PF00400">
    <property type="entry name" value="WD40"/>
    <property type="match status" value="12"/>
</dbReference>
<evidence type="ECO:0000259" key="4">
    <source>
        <dbReference type="Pfam" id="PF20703"/>
    </source>
</evidence>
<dbReference type="EMBL" id="BAAAUX010000007">
    <property type="protein sequence ID" value="GAA2781796.1"/>
    <property type="molecule type" value="Genomic_DNA"/>
</dbReference>
<dbReference type="Proteomes" id="UP001500979">
    <property type="component" value="Unassembled WGS sequence"/>
</dbReference>
<dbReference type="PANTHER" id="PTHR19848">
    <property type="entry name" value="WD40 REPEAT PROTEIN"/>
    <property type="match status" value="1"/>
</dbReference>
<dbReference type="Pfam" id="PF20703">
    <property type="entry name" value="nSTAND1"/>
    <property type="match status" value="1"/>
</dbReference>
<keyword evidence="2" id="KW-0677">Repeat</keyword>
<dbReference type="Gene3D" id="3.40.50.300">
    <property type="entry name" value="P-loop containing nucleotide triphosphate hydrolases"/>
    <property type="match status" value="1"/>
</dbReference>
<evidence type="ECO:0000313" key="6">
    <source>
        <dbReference type="Proteomes" id="UP001500979"/>
    </source>
</evidence>
<feature type="repeat" description="WD" evidence="3">
    <location>
        <begin position="692"/>
        <end position="733"/>
    </location>
</feature>
<dbReference type="InterPro" id="IPR027417">
    <property type="entry name" value="P-loop_NTPase"/>
</dbReference>
<dbReference type="PROSITE" id="PS50082">
    <property type="entry name" value="WD_REPEATS_2"/>
    <property type="match status" value="9"/>
</dbReference>
<dbReference type="PROSITE" id="PS00678">
    <property type="entry name" value="WD_REPEATS_1"/>
    <property type="match status" value="1"/>
</dbReference>
<feature type="repeat" description="WD" evidence="3">
    <location>
        <begin position="973"/>
        <end position="1013"/>
    </location>
</feature>
<dbReference type="CDD" id="cd00200">
    <property type="entry name" value="WD40"/>
    <property type="match status" value="3"/>
</dbReference>
<gene>
    <name evidence="5" type="ORF">GCM10010470_14670</name>
</gene>
<dbReference type="InterPro" id="IPR049052">
    <property type="entry name" value="nSTAND1"/>
</dbReference>
<protein>
    <recommendedName>
        <fullName evidence="4">Novel STAND NTPase 1 domain-containing protein</fullName>
    </recommendedName>
</protein>
<keyword evidence="1 3" id="KW-0853">WD repeat</keyword>
<dbReference type="SUPFAM" id="SSF50978">
    <property type="entry name" value="WD40 repeat-like"/>
    <property type="match status" value="1"/>
</dbReference>
<feature type="domain" description="Novel STAND NTPase 1" evidence="4">
    <location>
        <begin position="79"/>
        <end position="476"/>
    </location>
</feature>
<feature type="repeat" description="WD" evidence="3">
    <location>
        <begin position="733"/>
        <end position="764"/>
    </location>
</feature>
<dbReference type="CDD" id="cd00009">
    <property type="entry name" value="AAA"/>
    <property type="match status" value="1"/>
</dbReference>
<dbReference type="SUPFAM" id="SSF52540">
    <property type="entry name" value="P-loop containing nucleoside triphosphate hydrolases"/>
    <property type="match status" value="1"/>
</dbReference>
<dbReference type="RefSeq" id="WP_344678686.1">
    <property type="nucleotide sequence ID" value="NZ_BAAAUX010000007.1"/>
</dbReference>
<comment type="caution">
    <text evidence="5">The sequence shown here is derived from an EMBL/GenBank/DDBJ whole genome shotgun (WGS) entry which is preliminary data.</text>
</comment>
<accession>A0ABN3V7F2</accession>
<evidence type="ECO:0000313" key="5">
    <source>
        <dbReference type="EMBL" id="GAA2781796.1"/>
    </source>
</evidence>
<name>A0ABN3V7F2_9PSEU</name>
<dbReference type="SUPFAM" id="SSF50969">
    <property type="entry name" value="YVTN repeat-like/Quinoprotein amine dehydrogenase"/>
    <property type="match status" value="1"/>
</dbReference>
<sequence>MARQDQRPLRDLGVLLYGAGLGFLTNLATDDAEKWPSPFNLVHDGALPLFVAGTVVPVGYYAWRHRRLRLEHEWNKGNPYPGLQAFGPEHETVFFGRDKAIRDLYERLDGPGDRFVLVAGPSGSGKSSLVNSGLARQLRRRHWTVLGPMTPGRDPFGALCRTFWGERAASAEGDDLVRDLRTDAARALDRLRREESAEPSAVVDALVRPRSGHRPMVLLLDQAEELVTQVDDQTRREFMALLHSALAGHRRLHVVATMRTEFIGEFQQEPSGILLGDPYLVRPLRRQDLRQVITGPARKAGVDIDSEAVAEILNDATRTDSDVLPLLAHLLHHLYERYAEDGDLTLAEYEDFGRVEKAISTTADKVLGRLERLHDKEKVLRTLLRFVSWAPNAEDPTRRRVRVADLAEDEQAIVAAFLDARLLVESAEGERDLAHEALLRQWEPLRERLEEQRPLLRQRTILEQRAQEWEQSGRKADRLLAESQVAEAEAVVEALDCSEALEEFCAASQKTASRNRRIRAIDAARQADAFRTDEPELALALAREAAELVPDRSTAVSLLARLQNPVVRSLRRHADTVFAVCADAEGRLHAVDGTGMVFVHDQNSDQPAAIRRIPGVERITAAAWAGPRSLAFGSPSGDVGFWNLDEGETRKCHTHGDYVRAVAWSPSGALASGGDDKAVRVWDPSSSEVRVVDRHADWVRSVAWSPDGQLLASCADDGAVRVWYAESDETVLVQTHSGVATSVAWSPDGLLASSGDDRTLQVWNRTDRTTRVLSTERDQTLTVAWSPGGRLACATGFRNGTIRVWDSNLERSVALRQPSPSTSMLTWQDGERLVVGFYGGAVDVLMPRLRPTAGRAEQPAPVTAGVVAGTELLTLGGDGRVRVAGPSVQQAGLVSEDRHSGRVDEFAWSNSGLLASRSGVSGEVWVWDSATGSSWEVHQQEGGSFSWSPDGLLASYGDRGALVVVNPRTGESFPVDAGRVEGVAWSADGLLAIGNQDGEVRVWDPDNTSGITQVVCRHADWVRAVAWGASGALASVGDDGNVRVSHPDSGHSELIYSHEGWVRSVAWSSDGWLASIGDDDKVRVWDGRGVEVVLDGKGEDVSWSPDGLLAFAGHNGEVWVWDQRTREARQVHEHRYPVDSLAWSASGELVSASAGRDGMVLIWDSRQDRNRKLAATERHTLLVTWSPTGELTTADSDNRIRIWDRELAGHRTLRPHGGGGPAIAVSPRGRIATCGDDGEILVWDRASGRSEVVARQATDVSAMTWVNERLVHPGGNALDLEVLNPDDGTSTTLTGATGPLHCIAWDGRSLLAAGGADFVVRLWDLGTMRMRELRRHRATIRALEWWGERRLISAGDDGLFVWDVPTGEVVMTGDAVRVSLLALAPGSLLATADDDEGNIRFWDLETGHVVATIPAHDGRITALGWRDDGRLVSAGADRQILTWHLDTDADALLAEAEQRGVRRLTEQERGRFGL</sequence>
<feature type="repeat" description="WD" evidence="3">
    <location>
        <begin position="1293"/>
        <end position="1333"/>
    </location>
</feature>
<feature type="repeat" description="WD" evidence="3">
    <location>
        <begin position="1371"/>
        <end position="1412"/>
    </location>
</feature>
<dbReference type="SMART" id="SM00320">
    <property type="entry name" value="WD40"/>
    <property type="match status" value="18"/>
</dbReference>
<dbReference type="SUPFAM" id="SSF50998">
    <property type="entry name" value="Quinoprotein alcohol dehydrogenase-like"/>
    <property type="match status" value="1"/>
</dbReference>
<dbReference type="PANTHER" id="PTHR19848:SF8">
    <property type="entry name" value="F-BOX AND WD REPEAT DOMAIN CONTAINING 7"/>
    <property type="match status" value="1"/>
</dbReference>
<dbReference type="InterPro" id="IPR019775">
    <property type="entry name" value="WD40_repeat_CS"/>
</dbReference>
<feature type="repeat" description="WD" evidence="3">
    <location>
        <begin position="1055"/>
        <end position="1086"/>
    </location>
</feature>
<organism evidence="5 6">
    <name type="scientific">Saccharopolyspora taberi</name>
    <dbReference type="NCBI Taxonomy" id="60895"/>
    <lineage>
        <taxon>Bacteria</taxon>
        <taxon>Bacillati</taxon>
        <taxon>Actinomycetota</taxon>
        <taxon>Actinomycetes</taxon>
        <taxon>Pseudonocardiales</taxon>
        <taxon>Pseudonocardiaceae</taxon>
        <taxon>Saccharopolyspora</taxon>
    </lineage>
</organism>
<feature type="repeat" description="WD" evidence="3">
    <location>
        <begin position="1413"/>
        <end position="1453"/>
    </location>
</feature>
<dbReference type="Gene3D" id="2.130.10.10">
    <property type="entry name" value="YVTN repeat-like/Quinoprotein amine dehydrogenase"/>
    <property type="match status" value="7"/>
</dbReference>
<dbReference type="InterPro" id="IPR011047">
    <property type="entry name" value="Quinoprotein_ADH-like_sf"/>
</dbReference>